<feature type="binding site" evidence="5">
    <location>
        <position position="240"/>
    </location>
    <ligand>
        <name>Fe cation</name>
        <dbReference type="ChEBI" id="CHEBI:24875"/>
        <note>catalytic</note>
    </ligand>
</feature>
<evidence type="ECO:0000256" key="5">
    <source>
        <dbReference type="PIRSR" id="PIRSR604574-2"/>
    </source>
</evidence>
<dbReference type="STRING" id="6277.A0A498SE45"/>
<proteinExistence type="predicted"/>
<dbReference type="AlphaFoldDB" id="A0A498SE45"/>
<evidence type="ECO:0000256" key="6">
    <source>
        <dbReference type="SAM" id="Phobius"/>
    </source>
</evidence>
<evidence type="ECO:0000256" key="2">
    <source>
        <dbReference type="ARBA" id="ARBA00022964"/>
    </source>
</evidence>
<dbReference type="PANTHER" id="PTHR16557:SF2">
    <property type="entry name" value="NUCLEIC ACID DIOXYGENASE ALKBH1"/>
    <property type="match status" value="1"/>
</dbReference>
<keyword evidence="1 5" id="KW-0479">Metal-binding</keyword>
<dbReference type="GO" id="GO:0005634">
    <property type="term" value="C:nucleus"/>
    <property type="evidence" value="ECO:0007669"/>
    <property type="project" value="TreeGrafter"/>
</dbReference>
<protein>
    <recommendedName>
        <fullName evidence="7">Fe2OG dioxygenase domain-containing protein</fullName>
    </recommendedName>
</protein>
<feature type="binding site" evidence="5">
    <location>
        <position position="242"/>
    </location>
    <ligand>
        <name>Fe cation</name>
        <dbReference type="ChEBI" id="CHEBI:24875"/>
        <note>catalytic</note>
    </ligand>
</feature>
<dbReference type="GO" id="GO:0005737">
    <property type="term" value="C:cytoplasm"/>
    <property type="evidence" value="ECO:0007669"/>
    <property type="project" value="TreeGrafter"/>
</dbReference>
<gene>
    <name evidence="8" type="ORF">NAV_LOCUS4072</name>
</gene>
<dbReference type="OrthoDB" id="6614653at2759"/>
<dbReference type="InterPro" id="IPR027450">
    <property type="entry name" value="AlkB-like"/>
</dbReference>
<organism evidence="8 9">
    <name type="scientific">Acanthocheilonema viteae</name>
    <name type="common">Filarial nematode worm</name>
    <name type="synonym">Dipetalonema viteae</name>
    <dbReference type="NCBI Taxonomy" id="6277"/>
    <lineage>
        <taxon>Eukaryota</taxon>
        <taxon>Metazoa</taxon>
        <taxon>Ecdysozoa</taxon>
        <taxon>Nematoda</taxon>
        <taxon>Chromadorea</taxon>
        <taxon>Rhabditida</taxon>
        <taxon>Spirurina</taxon>
        <taxon>Spiruromorpha</taxon>
        <taxon>Filarioidea</taxon>
        <taxon>Onchocercidae</taxon>
        <taxon>Acanthocheilonema</taxon>
    </lineage>
</organism>
<evidence type="ECO:0000256" key="3">
    <source>
        <dbReference type="ARBA" id="ARBA00023002"/>
    </source>
</evidence>
<dbReference type="GO" id="GO:0035515">
    <property type="term" value="F:oxidative RNA demethylase activity"/>
    <property type="evidence" value="ECO:0007669"/>
    <property type="project" value="TreeGrafter"/>
</dbReference>
<keyword evidence="4 5" id="KW-0408">Iron</keyword>
<dbReference type="SUPFAM" id="SSF51197">
    <property type="entry name" value="Clavaminate synthase-like"/>
    <property type="match status" value="1"/>
</dbReference>
<dbReference type="GO" id="GO:0035516">
    <property type="term" value="F:broad specificity oxidative DNA demethylase activity"/>
    <property type="evidence" value="ECO:0007669"/>
    <property type="project" value="TreeGrafter"/>
</dbReference>
<sequence>MVDWQLRLTPKQAVAKIIVAIVGLAIGAYGVATIYKPLQDELDLRKSELLRYYKTKHDERIRQTFYKRRDAAPNFSEVLNLRCSLSTHGIICSKFEPIVAPSDVMLEKLGLRSVSEWTASTFTHRPGMVMLNNIFKPISHLQWIKRSLFVYAEPPAFTNVGLRVPNVRNVFKEYGKQLRWSTLGLHYDWATKIYPSEGEALPEELVSLSNILSKALGVGPMYADAAIINFYSSKSTLAPHIDRSERQLSSPLISLSFGQTAVYLAGGTDLNDPIDAFYIRSGDVLVVYGPQRLIYHAVPRILQDEKFADKNQPEEIVKYANANRINITLRQIIIYWMLISLWLSHNGATLDHLGKRVLEVGNSSVIVLLGVRSWGEQYGCNEVGRSRRDSPGKIARRSTGGNFQCNVVVVSEGGRLGWGAW</sequence>
<comment type="cofactor">
    <cofactor evidence="5">
        <name>Fe(2+)</name>
        <dbReference type="ChEBI" id="CHEBI:29033"/>
    </cofactor>
    <text evidence="5">Binds 1 Fe(2+) ion per subunit.</text>
</comment>
<evidence type="ECO:0000256" key="1">
    <source>
        <dbReference type="ARBA" id="ARBA00022723"/>
    </source>
</evidence>
<keyword evidence="3" id="KW-0560">Oxidoreductase</keyword>
<keyword evidence="6" id="KW-0472">Membrane</keyword>
<dbReference type="Gene3D" id="2.60.120.590">
    <property type="entry name" value="Alpha-ketoglutarate-dependent dioxygenase AlkB-like"/>
    <property type="match status" value="1"/>
</dbReference>
<evidence type="ECO:0000256" key="4">
    <source>
        <dbReference type="ARBA" id="ARBA00023004"/>
    </source>
</evidence>
<dbReference type="GO" id="GO:0008198">
    <property type="term" value="F:ferrous iron binding"/>
    <property type="evidence" value="ECO:0007669"/>
    <property type="project" value="TreeGrafter"/>
</dbReference>
<evidence type="ECO:0000313" key="9">
    <source>
        <dbReference type="Proteomes" id="UP000276991"/>
    </source>
</evidence>
<accession>A0A498SE45</accession>
<evidence type="ECO:0000313" key="8">
    <source>
        <dbReference type="EMBL" id="VBB29267.1"/>
    </source>
</evidence>
<keyword evidence="6" id="KW-0812">Transmembrane</keyword>
<reference evidence="8 9" key="1">
    <citation type="submission" date="2018-08" db="EMBL/GenBank/DDBJ databases">
        <authorList>
            <person name="Laetsch R D."/>
            <person name="Stevens L."/>
            <person name="Kumar S."/>
            <person name="Blaxter L. M."/>
        </authorList>
    </citation>
    <scope>NUCLEOTIDE SEQUENCE [LARGE SCALE GENOMIC DNA]</scope>
</reference>
<dbReference type="Proteomes" id="UP000276991">
    <property type="component" value="Unassembled WGS sequence"/>
</dbReference>
<dbReference type="PANTHER" id="PTHR16557">
    <property type="entry name" value="ALKYLATED DNA REPAIR PROTEIN ALKB-RELATED"/>
    <property type="match status" value="1"/>
</dbReference>
<keyword evidence="2" id="KW-0223">Dioxygenase</keyword>
<feature type="binding site" evidence="5">
    <location>
        <position position="296"/>
    </location>
    <ligand>
        <name>Fe cation</name>
        <dbReference type="ChEBI" id="CHEBI:24875"/>
        <note>catalytic</note>
    </ligand>
</feature>
<dbReference type="InterPro" id="IPR037151">
    <property type="entry name" value="AlkB-like_sf"/>
</dbReference>
<dbReference type="InterPro" id="IPR005123">
    <property type="entry name" value="Oxoglu/Fe-dep_dioxygenase_dom"/>
</dbReference>
<keyword evidence="6" id="KW-1133">Transmembrane helix</keyword>
<dbReference type="PROSITE" id="PS51471">
    <property type="entry name" value="FE2OG_OXY"/>
    <property type="match status" value="1"/>
</dbReference>
<dbReference type="InterPro" id="IPR004574">
    <property type="entry name" value="Alkb"/>
</dbReference>
<dbReference type="EMBL" id="UPTC01000574">
    <property type="protein sequence ID" value="VBB29267.1"/>
    <property type="molecule type" value="Genomic_DNA"/>
</dbReference>
<name>A0A498SE45_ACAVI</name>
<dbReference type="Pfam" id="PF13532">
    <property type="entry name" value="2OG-FeII_Oxy_2"/>
    <property type="match status" value="1"/>
</dbReference>
<dbReference type="GO" id="GO:0035513">
    <property type="term" value="P:oxidative RNA demethylation"/>
    <property type="evidence" value="ECO:0007669"/>
    <property type="project" value="TreeGrafter"/>
</dbReference>
<feature type="transmembrane region" description="Helical" evidence="6">
    <location>
        <begin position="13"/>
        <end position="35"/>
    </location>
</feature>
<keyword evidence="9" id="KW-1185">Reference proteome</keyword>
<feature type="domain" description="Fe2OG dioxygenase" evidence="7">
    <location>
        <begin position="222"/>
        <end position="333"/>
    </location>
</feature>
<evidence type="ECO:0000259" key="7">
    <source>
        <dbReference type="PROSITE" id="PS51471"/>
    </source>
</evidence>